<dbReference type="EMBL" id="JWHL01000004">
    <property type="protein sequence ID" value="MBR1368836.1"/>
    <property type="molecule type" value="Genomic_DNA"/>
</dbReference>
<evidence type="ECO:0000256" key="7">
    <source>
        <dbReference type="ARBA" id="ARBA00022857"/>
    </source>
</evidence>
<dbReference type="GO" id="GO:0004477">
    <property type="term" value="F:methenyltetrahydrofolate cyclohydrolase activity"/>
    <property type="evidence" value="ECO:0007669"/>
    <property type="project" value="UniProtKB-UniRule"/>
</dbReference>
<organism evidence="15 16">
    <name type="scientific">Methanocalculus chunghsingensis</name>
    <dbReference type="NCBI Taxonomy" id="156457"/>
    <lineage>
        <taxon>Archaea</taxon>
        <taxon>Methanobacteriati</taxon>
        <taxon>Methanobacteriota</taxon>
        <taxon>Stenosarchaea group</taxon>
        <taxon>Methanomicrobia</taxon>
        <taxon>Methanomicrobiales</taxon>
        <taxon>Methanocalculaceae</taxon>
        <taxon>Methanocalculus</taxon>
    </lineage>
</organism>
<evidence type="ECO:0000259" key="13">
    <source>
        <dbReference type="Pfam" id="PF00763"/>
    </source>
</evidence>
<evidence type="ECO:0000313" key="16">
    <source>
        <dbReference type="Proteomes" id="UP000730161"/>
    </source>
</evidence>
<comment type="similarity">
    <text evidence="12">Belongs to the tetrahydrofolate dehydrogenase/cyclohydrolase family.</text>
</comment>
<dbReference type="NCBIfam" id="NF010775">
    <property type="entry name" value="PRK14178.1"/>
    <property type="match status" value="1"/>
</dbReference>
<dbReference type="GO" id="GO:0035999">
    <property type="term" value="P:tetrahydrofolate interconversion"/>
    <property type="evidence" value="ECO:0007669"/>
    <property type="project" value="UniProtKB-UniRule"/>
</dbReference>
<dbReference type="EC" id="1.5.1.5" evidence="12"/>
<dbReference type="GO" id="GO:0005829">
    <property type="term" value="C:cytosol"/>
    <property type="evidence" value="ECO:0007669"/>
    <property type="project" value="TreeGrafter"/>
</dbReference>
<keyword evidence="10 12" id="KW-0486">Methionine biosynthesis</keyword>
<dbReference type="Gene3D" id="3.40.50.720">
    <property type="entry name" value="NAD(P)-binding Rossmann-like Domain"/>
    <property type="match status" value="1"/>
</dbReference>
<evidence type="ECO:0000256" key="8">
    <source>
        <dbReference type="ARBA" id="ARBA00023002"/>
    </source>
</evidence>
<keyword evidence="8 12" id="KW-0560">Oxidoreductase</keyword>
<dbReference type="GO" id="GO:0009086">
    <property type="term" value="P:methionine biosynthetic process"/>
    <property type="evidence" value="ECO:0007669"/>
    <property type="project" value="UniProtKB-KW"/>
</dbReference>
<dbReference type="HAMAP" id="MF_01576">
    <property type="entry name" value="THF_DHG_CYH"/>
    <property type="match status" value="1"/>
</dbReference>
<protein>
    <recommendedName>
        <fullName evidence="12">Bifunctional protein FolD</fullName>
    </recommendedName>
    <domain>
        <recommendedName>
            <fullName evidence="12">Methylenetetrahydrofolate dehydrogenase</fullName>
            <ecNumber evidence="12">1.5.1.5</ecNumber>
        </recommendedName>
    </domain>
    <domain>
        <recommendedName>
            <fullName evidence="12">Methenyltetrahydrofolate cyclohydrolase</fullName>
            <ecNumber evidence="12">3.5.4.9</ecNumber>
        </recommendedName>
    </domain>
</protein>
<keyword evidence="6 12" id="KW-0378">Hydrolase</keyword>
<feature type="domain" description="Tetrahydrofolate dehydrogenase/cyclohydrolase NAD(P)-binding" evidence="14">
    <location>
        <begin position="133"/>
        <end position="273"/>
    </location>
</feature>
<dbReference type="InterPro" id="IPR000672">
    <property type="entry name" value="THF_DH/CycHdrlase"/>
</dbReference>
<dbReference type="AlphaFoldDB" id="A0A8J7W5T1"/>
<comment type="subunit">
    <text evidence="2 12">Homodimer.</text>
</comment>
<dbReference type="EC" id="3.5.4.9" evidence="12"/>
<feature type="binding site" evidence="12">
    <location>
        <position position="225"/>
    </location>
    <ligand>
        <name>NADP(+)</name>
        <dbReference type="ChEBI" id="CHEBI:58349"/>
    </ligand>
</feature>
<evidence type="ECO:0000256" key="11">
    <source>
        <dbReference type="ARBA" id="ARBA00023268"/>
    </source>
</evidence>
<keyword evidence="4 12" id="KW-0028">Amino-acid biosynthesis</keyword>
<dbReference type="SUPFAM" id="SSF53223">
    <property type="entry name" value="Aminoacid dehydrogenase-like, N-terminal domain"/>
    <property type="match status" value="1"/>
</dbReference>
<dbReference type="Gene3D" id="3.40.50.10860">
    <property type="entry name" value="Leucine Dehydrogenase, chain A, domain 1"/>
    <property type="match status" value="1"/>
</dbReference>
<dbReference type="GO" id="GO:0004488">
    <property type="term" value="F:methylenetetrahydrofolate dehydrogenase (NADP+) activity"/>
    <property type="evidence" value="ECO:0007669"/>
    <property type="project" value="UniProtKB-UniRule"/>
</dbReference>
<proteinExistence type="inferred from homology"/>
<dbReference type="PROSITE" id="PS00767">
    <property type="entry name" value="THF_DHG_CYH_2"/>
    <property type="match status" value="1"/>
</dbReference>
<keyword evidence="7 12" id="KW-0521">NADP</keyword>
<dbReference type="Proteomes" id="UP000730161">
    <property type="component" value="Unassembled WGS sequence"/>
</dbReference>
<dbReference type="PANTHER" id="PTHR48099">
    <property type="entry name" value="C-1-TETRAHYDROFOLATE SYNTHASE, CYTOPLASMIC-RELATED"/>
    <property type="match status" value="1"/>
</dbReference>
<dbReference type="GO" id="GO:0006164">
    <property type="term" value="P:purine nucleotide biosynthetic process"/>
    <property type="evidence" value="ECO:0007669"/>
    <property type="project" value="UniProtKB-KW"/>
</dbReference>
<evidence type="ECO:0000256" key="9">
    <source>
        <dbReference type="ARBA" id="ARBA00023102"/>
    </source>
</evidence>
<name>A0A8J7W5T1_9EURY</name>
<keyword evidence="5 12" id="KW-0658">Purine biosynthesis</keyword>
<dbReference type="InterPro" id="IPR020630">
    <property type="entry name" value="THF_DH/CycHdrlase_cat_dom"/>
</dbReference>
<dbReference type="FunFam" id="3.40.50.10860:FF:000005">
    <property type="entry name" value="C-1-tetrahydrofolate synthase, cytoplasmic, putative"/>
    <property type="match status" value="1"/>
</dbReference>
<dbReference type="InterPro" id="IPR036291">
    <property type="entry name" value="NAD(P)-bd_dom_sf"/>
</dbReference>
<dbReference type="GO" id="GO:0000105">
    <property type="term" value="P:L-histidine biosynthetic process"/>
    <property type="evidence" value="ECO:0007669"/>
    <property type="project" value="UniProtKB-KW"/>
</dbReference>
<keyword evidence="9 12" id="KW-0368">Histidine biosynthesis</keyword>
<keyword evidence="16" id="KW-1185">Reference proteome</keyword>
<evidence type="ECO:0000256" key="2">
    <source>
        <dbReference type="ARBA" id="ARBA00011738"/>
    </source>
</evidence>
<comment type="function">
    <text evidence="12">Catalyzes the oxidation of 5,10-methylenetetrahydrofolate to 5,10-methenyltetrahydrofolate and then the hydrolysis of 5,10-methenyltetrahydrofolate to 10-formyltetrahydrofolate.</text>
</comment>
<evidence type="ECO:0000313" key="15">
    <source>
        <dbReference type="EMBL" id="MBR1368836.1"/>
    </source>
</evidence>
<dbReference type="Pfam" id="PF02882">
    <property type="entry name" value="THF_DHG_CYH_C"/>
    <property type="match status" value="1"/>
</dbReference>
<evidence type="ECO:0000256" key="6">
    <source>
        <dbReference type="ARBA" id="ARBA00022801"/>
    </source>
</evidence>
<evidence type="ECO:0000256" key="1">
    <source>
        <dbReference type="ARBA" id="ARBA00004777"/>
    </source>
</evidence>
<comment type="catalytic activity">
    <reaction evidence="12">
        <text>(6R)-5,10-methylene-5,6,7,8-tetrahydrofolate + NADP(+) = (6R)-5,10-methenyltetrahydrofolate + NADPH</text>
        <dbReference type="Rhea" id="RHEA:22812"/>
        <dbReference type="ChEBI" id="CHEBI:15636"/>
        <dbReference type="ChEBI" id="CHEBI:57455"/>
        <dbReference type="ChEBI" id="CHEBI:57783"/>
        <dbReference type="ChEBI" id="CHEBI:58349"/>
        <dbReference type="EC" id="1.5.1.5"/>
    </reaction>
</comment>
<comment type="caution">
    <text evidence="15">The sequence shown here is derived from an EMBL/GenBank/DDBJ whole genome shotgun (WGS) entry which is preliminary data.</text>
</comment>
<evidence type="ECO:0000256" key="5">
    <source>
        <dbReference type="ARBA" id="ARBA00022755"/>
    </source>
</evidence>
<comment type="catalytic activity">
    <reaction evidence="12">
        <text>(6R)-5,10-methenyltetrahydrofolate + H2O = (6R)-10-formyltetrahydrofolate + H(+)</text>
        <dbReference type="Rhea" id="RHEA:23700"/>
        <dbReference type="ChEBI" id="CHEBI:15377"/>
        <dbReference type="ChEBI" id="CHEBI:15378"/>
        <dbReference type="ChEBI" id="CHEBI:57455"/>
        <dbReference type="ChEBI" id="CHEBI:195366"/>
        <dbReference type="EC" id="3.5.4.9"/>
    </reaction>
</comment>
<dbReference type="InterPro" id="IPR020867">
    <property type="entry name" value="THF_DH/CycHdrlase_CS"/>
</dbReference>
<accession>A0A8J7W5T1</accession>
<dbReference type="InterPro" id="IPR046346">
    <property type="entry name" value="Aminoacid_DH-like_N_sf"/>
</dbReference>
<reference evidence="15" key="1">
    <citation type="submission" date="2014-12" db="EMBL/GenBank/DDBJ databases">
        <authorList>
            <person name="Huang H.-H."/>
            <person name="Chen S.-C."/>
            <person name="Lai M.-C."/>
        </authorList>
    </citation>
    <scope>NUCLEOTIDE SEQUENCE</scope>
    <source>
        <strain evidence="15">K1F9705b</strain>
    </source>
</reference>
<keyword evidence="3 12" id="KW-0554">One-carbon metabolism</keyword>
<dbReference type="PANTHER" id="PTHR48099:SF5">
    <property type="entry name" value="C-1-TETRAHYDROFOLATE SYNTHASE, CYTOPLASMIC"/>
    <property type="match status" value="1"/>
</dbReference>
<dbReference type="Pfam" id="PF00763">
    <property type="entry name" value="THF_DHG_CYH"/>
    <property type="match status" value="1"/>
</dbReference>
<dbReference type="SUPFAM" id="SSF51735">
    <property type="entry name" value="NAD(P)-binding Rossmann-fold domains"/>
    <property type="match status" value="1"/>
</dbReference>
<evidence type="ECO:0000259" key="14">
    <source>
        <dbReference type="Pfam" id="PF02882"/>
    </source>
</evidence>
<dbReference type="RefSeq" id="WP_211530471.1">
    <property type="nucleotide sequence ID" value="NZ_JWHL01000004.1"/>
</dbReference>
<evidence type="ECO:0000256" key="10">
    <source>
        <dbReference type="ARBA" id="ARBA00023167"/>
    </source>
</evidence>
<evidence type="ECO:0000256" key="3">
    <source>
        <dbReference type="ARBA" id="ARBA00022563"/>
    </source>
</evidence>
<gene>
    <name evidence="12" type="primary">folD</name>
    <name evidence="15" type="ORF">RJ53_04635</name>
</gene>
<dbReference type="PRINTS" id="PR00085">
    <property type="entry name" value="THFDHDRGNASE"/>
</dbReference>
<dbReference type="PROSITE" id="PS00766">
    <property type="entry name" value="THF_DHG_CYH_1"/>
    <property type="match status" value="1"/>
</dbReference>
<evidence type="ECO:0000256" key="4">
    <source>
        <dbReference type="ARBA" id="ARBA00022605"/>
    </source>
</evidence>
<feature type="domain" description="Tetrahydrofolate dehydrogenase/cyclohydrolase catalytic" evidence="13">
    <location>
        <begin position="3"/>
        <end position="114"/>
    </location>
</feature>
<comment type="pathway">
    <text evidence="1 12">One-carbon metabolism; tetrahydrofolate interconversion.</text>
</comment>
<dbReference type="OrthoDB" id="9455at2157"/>
<evidence type="ECO:0000256" key="12">
    <source>
        <dbReference type="HAMAP-Rule" id="MF_01576"/>
    </source>
</evidence>
<dbReference type="UniPathway" id="UPA00193"/>
<feature type="binding site" evidence="12">
    <location>
        <begin position="159"/>
        <end position="161"/>
    </location>
    <ligand>
        <name>NADP(+)</name>
        <dbReference type="ChEBI" id="CHEBI:58349"/>
    </ligand>
</feature>
<comment type="caution">
    <text evidence="12">Lacks conserved residue(s) required for the propagation of feature annotation.</text>
</comment>
<sequence>MILDGKQTSEKRLALLREKIEESGLYPRLATVLVGEDPASQLYVKMKHRACERVGIGSIAVDLPGTATTQEVLDTVHRLNEDPMIDGILVQLPLPPQVDTHSIIEAVSPEKDVDGFHPTNLGRLFSGSPVFSPCTPLGVMTLLAEYGINPAGRRAVVIGRSIDVGRPMAALLLNADATVTICHSKTQDLAAVTSGAEILVSAIGKARFVTPEMVGDGAIVIDIGTNYDENGKLCGDVDFDKVEWKTAGISPVPGGVGPMTIATLMENTFASARLRSCGPL</sequence>
<dbReference type="FunFam" id="3.40.50.720:FF:000094">
    <property type="entry name" value="Bifunctional protein FolD"/>
    <property type="match status" value="1"/>
</dbReference>
<keyword evidence="11 12" id="KW-0511">Multifunctional enzyme</keyword>
<dbReference type="InterPro" id="IPR020631">
    <property type="entry name" value="THF_DH/CycHdrlase_NAD-bd_dom"/>
</dbReference>
<dbReference type="CDD" id="cd01080">
    <property type="entry name" value="NAD_bind_m-THF_DH_Cyclohyd"/>
    <property type="match status" value="1"/>
</dbReference>